<feature type="region of interest" description="Disordered" evidence="17">
    <location>
        <begin position="103"/>
        <end position="125"/>
    </location>
</feature>
<dbReference type="SMART" id="SM00317">
    <property type="entry name" value="SET"/>
    <property type="match status" value="1"/>
</dbReference>
<dbReference type="GO" id="GO:0032259">
    <property type="term" value="P:methylation"/>
    <property type="evidence" value="ECO:0007669"/>
    <property type="project" value="UniProtKB-KW"/>
</dbReference>
<evidence type="ECO:0000256" key="7">
    <source>
        <dbReference type="ARBA" id="ARBA00022691"/>
    </source>
</evidence>
<keyword evidence="12" id="KW-0805">Transcription regulation</keyword>
<dbReference type="GO" id="GO:0070828">
    <property type="term" value="P:heterochromatin organization"/>
    <property type="evidence" value="ECO:0007669"/>
    <property type="project" value="TreeGrafter"/>
</dbReference>
<dbReference type="SUPFAM" id="SSF54171">
    <property type="entry name" value="DNA-binding domain"/>
    <property type="match status" value="1"/>
</dbReference>
<keyword evidence="5 21" id="KW-0489">Methyltransferase</keyword>
<gene>
    <name evidence="21" type="primary">egg_2</name>
    <name evidence="21" type="ORF">g.69712</name>
</gene>
<dbReference type="InterPro" id="IPR003616">
    <property type="entry name" value="Post-SET_dom"/>
</dbReference>
<dbReference type="GO" id="GO:0005634">
    <property type="term" value="C:nucleus"/>
    <property type="evidence" value="ECO:0007669"/>
    <property type="project" value="UniProtKB-SubCell"/>
</dbReference>
<feature type="coiled-coil region" evidence="16">
    <location>
        <begin position="165"/>
        <end position="192"/>
    </location>
</feature>
<dbReference type="InterPro" id="IPR041292">
    <property type="entry name" value="Tudor_4"/>
</dbReference>
<comment type="subcellular location">
    <subcellularLocation>
        <location evidence="2">Chromosome</location>
    </subcellularLocation>
    <subcellularLocation>
        <location evidence="1">Nucleus</location>
    </subcellularLocation>
</comment>
<evidence type="ECO:0000256" key="15">
    <source>
        <dbReference type="ARBA" id="ARBA00023242"/>
    </source>
</evidence>
<reference evidence="21" key="1">
    <citation type="submission" date="2018-04" db="EMBL/GenBank/DDBJ databases">
        <title>Transcriptome of Schizaphis graminum biotype I.</title>
        <authorList>
            <person name="Scully E.D."/>
            <person name="Geib S.M."/>
            <person name="Palmer N.A."/>
            <person name="Koch K."/>
            <person name="Bradshaw J."/>
            <person name="Heng-Moss T."/>
            <person name="Sarath G."/>
        </authorList>
    </citation>
    <scope>NUCLEOTIDE SEQUENCE</scope>
</reference>
<evidence type="ECO:0000256" key="1">
    <source>
        <dbReference type="ARBA" id="ARBA00004123"/>
    </source>
</evidence>
<dbReference type="EMBL" id="GGMR01005992">
    <property type="protein sequence ID" value="MBY18611.1"/>
    <property type="molecule type" value="Transcribed_RNA"/>
</dbReference>
<sequence>MASSSKSSGTYKISPEELEKQRRQLRCINRRCRYGNTLVEAVKMVCSYYDVDYKPGREVCLKCLTKCLKHYKYLEGKWKEGKCIMDSNFPSYDSYLIIDSSSSCESSDDYDDEEVSRPGTSKDGLLPDKDVKNAIDSAVLHYFDKNKYLIEHQVKSCDDYMTRGIQKCLDDAEHIETLASELENEMNSLRNELYNPYQPIITSLDPVDINDLEENIEEENEEDFITPQEDQLPIEEVITPKEAKRLKLDKSDKEDVITITRTVFPIPANLPMEGPLEYPPLENGQTVYAMKSTLIQPWYRCKIKKLINIDYVHVKFESDEKLVTAKEIAFCTLNPVRFPVGCRVIAKYTDPNYRHVDEFYAGVVAEPPKMLNEFRYLIFFDDGYVQYRQHQDIRLTARRSNQVWNDVHSESKEFIKSYLEKYPERQMVKLTNQHSVRVEYKNQWQMAKVLEVDSSLVKLYFPDFKFSEWIYRGSSRLYNIFEKQTKSERGIRLRQSGLAYLNKPFVEFTSVEEEPCRNLAKIGVARKSTSKSIAQGDETIGDGTNFNTKSIKNKSNFSKIVDIILPKNVPDPLKYTKHKCNPSCVNWTAYSYERTRQISMLTIPLHFGFVRYLALFNNSQKCILYRTPCGLTIRNMKQMLEYLIVTKSKMTIDQFDFNSWVKPFSEFKIIKYVQFLRDISEGKEFRGITCVNTIDSTLPPKMDYMTTRQAMPGVNINVESDFLCGCDCTDDCLDKSKCACWQMTIEGQKILPNLYKDPNIGYTHRRLPERVLTGIYECNKTCKCSSSCLNRVVQNPLSQKLQLFMTEKKGWGVRCLNDIPQGSFICIYVGYLLTETDANEGGKNYGDEYLAELDYIEVVEKIKEDYESDVPYSDHENDSEKNQSESSDEQYPSTSDGKRTEMTLRLRKRKKCKTKKDGKHVHVSSKLNARDMKNNPVPTKSMREYFGNNESVYIMDAKTSGNIGRYLNHSCSPNTFVQNVFVDTHDLRFPWVSFFALHYIQAGTELTWDYSYDIGSVPGKKMKCHCESVYCRGRLL</sequence>
<dbReference type="Gene3D" id="2.170.270.10">
    <property type="entry name" value="SET domain"/>
    <property type="match status" value="1"/>
</dbReference>
<evidence type="ECO:0000256" key="17">
    <source>
        <dbReference type="SAM" id="MobiDB-lite"/>
    </source>
</evidence>
<keyword evidence="13 16" id="KW-0175">Coiled coil</keyword>
<dbReference type="Pfam" id="PF18358">
    <property type="entry name" value="Tudor_4"/>
    <property type="match status" value="1"/>
</dbReference>
<dbReference type="GO" id="GO:0003677">
    <property type="term" value="F:DNA binding"/>
    <property type="evidence" value="ECO:0007669"/>
    <property type="project" value="InterPro"/>
</dbReference>
<dbReference type="InterPro" id="IPR001214">
    <property type="entry name" value="SET_dom"/>
</dbReference>
<keyword evidence="6 21" id="KW-0808">Transferase</keyword>
<keyword evidence="9" id="KW-0677">Repeat</keyword>
<dbReference type="InterPro" id="IPR016177">
    <property type="entry name" value="DNA-bd_dom_sf"/>
</dbReference>
<feature type="domain" description="Pre-SET" evidence="19">
    <location>
        <begin position="724"/>
        <end position="796"/>
    </location>
</feature>
<dbReference type="Pfam" id="PF01429">
    <property type="entry name" value="MBD"/>
    <property type="match status" value="1"/>
</dbReference>
<evidence type="ECO:0000259" key="20">
    <source>
        <dbReference type="PROSITE" id="PS50868"/>
    </source>
</evidence>
<dbReference type="PANTHER" id="PTHR46024:SF1">
    <property type="entry name" value="HISTONE-LYSINE N-METHYLTRANSFERASE EGGLESS"/>
    <property type="match status" value="1"/>
</dbReference>
<proteinExistence type="predicted"/>
<evidence type="ECO:0000256" key="2">
    <source>
        <dbReference type="ARBA" id="ARBA00004286"/>
    </source>
</evidence>
<dbReference type="GO" id="GO:0005694">
    <property type="term" value="C:chromosome"/>
    <property type="evidence" value="ECO:0007669"/>
    <property type="project" value="UniProtKB-SubCell"/>
</dbReference>
<keyword evidence="7" id="KW-0949">S-adenosyl-L-methionine</keyword>
<evidence type="ECO:0000256" key="9">
    <source>
        <dbReference type="ARBA" id="ARBA00022737"/>
    </source>
</evidence>
<dbReference type="SUPFAM" id="SSF82199">
    <property type="entry name" value="SET domain"/>
    <property type="match status" value="1"/>
</dbReference>
<dbReference type="AlphaFoldDB" id="A0A2S2NN40"/>
<evidence type="ECO:0000256" key="16">
    <source>
        <dbReference type="SAM" id="Coils"/>
    </source>
</evidence>
<evidence type="ECO:0000256" key="6">
    <source>
        <dbReference type="ARBA" id="ARBA00022679"/>
    </source>
</evidence>
<protein>
    <submittedName>
        <fullName evidence="21">Histone-lysine N-methyltransferase eggless</fullName>
    </submittedName>
</protein>
<dbReference type="PROSITE" id="PS50280">
    <property type="entry name" value="SET"/>
    <property type="match status" value="1"/>
</dbReference>
<dbReference type="Gene3D" id="2.30.30.140">
    <property type="match status" value="2"/>
</dbReference>
<dbReference type="Pfam" id="PF00856">
    <property type="entry name" value="SET"/>
    <property type="match status" value="1"/>
</dbReference>
<evidence type="ECO:0000256" key="10">
    <source>
        <dbReference type="ARBA" id="ARBA00022833"/>
    </source>
</evidence>
<name>A0A2S2NN40_SCHGA</name>
<dbReference type="PANTHER" id="PTHR46024">
    <property type="entry name" value="HISTONE-LYSINE N-METHYLTRANSFERASE EGGLESS"/>
    <property type="match status" value="1"/>
</dbReference>
<dbReference type="InterPro" id="IPR007728">
    <property type="entry name" value="Pre-SET_dom"/>
</dbReference>
<keyword evidence="8" id="KW-0479">Metal-binding</keyword>
<evidence type="ECO:0000256" key="11">
    <source>
        <dbReference type="ARBA" id="ARBA00022853"/>
    </source>
</evidence>
<dbReference type="CDD" id="cd10517">
    <property type="entry name" value="SET_SETDB1"/>
    <property type="match status" value="1"/>
</dbReference>
<accession>A0A2S2NN40</accession>
<evidence type="ECO:0000256" key="8">
    <source>
        <dbReference type="ARBA" id="ARBA00022723"/>
    </source>
</evidence>
<dbReference type="GO" id="GO:0008270">
    <property type="term" value="F:zinc ion binding"/>
    <property type="evidence" value="ECO:0007669"/>
    <property type="project" value="InterPro"/>
</dbReference>
<evidence type="ECO:0000256" key="14">
    <source>
        <dbReference type="ARBA" id="ARBA00023163"/>
    </source>
</evidence>
<dbReference type="InterPro" id="IPR001739">
    <property type="entry name" value="Methyl_CpG_DNA-bd"/>
</dbReference>
<feature type="compositionally biased region" description="Basic and acidic residues" evidence="17">
    <location>
        <begin position="872"/>
        <end position="883"/>
    </location>
</feature>
<evidence type="ECO:0000256" key="3">
    <source>
        <dbReference type="ARBA" id="ARBA00022454"/>
    </source>
</evidence>
<organism evidence="21">
    <name type="scientific">Schizaphis graminum</name>
    <name type="common">Green bug aphid</name>
    <dbReference type="NCBI Taxonomy" id="13262"/>
    <lineage>
        <taxon>Eukaryota</taxon>
        <taxon>Metazoa</taxon>
        <taxon>Ecdysozoa</taxon>
        <taxon>Arthropoda</taxon>
        <taxon>Hexapoda</taxon>
        <taxon>Insecta</taxon>
        <taxon>Pterygota</taxon>
        <taxon>Neoptera</taxon>
        <taxon>Paraneoptera</taxon>
        <taxon>Hemiptera</taxon>
        <taxon>Sternorrhyncha</taxon>
        <taxon>Aphidomorpha</taxon>
        <taxon>Aphidoidea</taxon>
        <taxon>Aphididae</taxon>
        <taxon>Aphidini</taxon>
        <taxon>Schizaphis</taxon>
    </lineage>
</organism>
<dbReference type="GO" id="GO:0046974">
    <property type="term" value="F:histone H3K9 methyltransferase activity"/>
    <property type="evidence" value="ECO:0007669"/>
    <property type="project" value="TreeGrafter"/>
</dbReference>
<dbReference type="SMART" id="SM00391">
    <property type="entry name" value="MBD"/>
    <property type="match status" value="1"/>
</dbReference>
<dbReference type="InterPro" id="IPR041291">
    <property type="entry name" value="TUDOR_5"/>
</dbReference>
<keyword evidence="4" id="KW-0678">Repressor</keyword>
<keyword evidence="11" id="KW-0156">Chromatin regulator</keyword>
<dbReference type="InterPro" id="IPR046341">
    <property type="entry name" value="SET_dom_sf"/>
</dbReference>
<feature type="region of interest" description="Disordered" evidence="17">
    <location>
        <begin position="867"/>
        <end position="903"/>
    </location>
</feature>
<evidence type="ECO:0000256" key="4">
    <source>
        <dbReference type="ARBA" id="ARBA00022491"/>
    </source>
</evidence>
<evidence type="ECO:0000259" key="19">
    <source>
        <dbReference type="PROSITE" id="PS50867"/>
    </source>
</evidence>
<keyword evidence="14" id="KW-0804">Transcription</keyword>
<keyword evidence="10" id="KW-0862">Zinc</keyword>
<dbReference type="PROSITE" id="PS50868">
    <property type="entry name" value="POST_SET"/>
    <property type="match status" value="1"/>
</dbReference>
<keyword evidence="3" id="KW-0158">Chromosome</keyword>
<dbReference type="InterPro" id="IPR051516">
    <property type="entry name" value="SETDB_methyltransferase"/>
</dbReference>
<feature type="domain" description="SET" evidence="18">
    <location>
        <begin position="799"/>
        <end position="1011"/>
    </location>
</feature>
<keyword evidence="15" id="KW-0539">Nucleus</keyword>
<evidence type="ECO:0000256" key="5">
    <source>
        <dbReference type="ARBA" id="ARBA00022603"/>
    </source>
</evidence>
<dbReference type="SMART" id="SM00468">
    <property type="entry name" value="PreSET"/>
    <property type="match status" value="1"/>
</dbReference>
<dbReference type="Pfam" id="PF18359">
    <property type="entry name" value="Tudor_5"/>
    <property type="match status" value="1"/>
</dbReference>
<dbReference type="GO" id="GO:0010629">
    <property type="term" value="P:negative regulation of gene expression"/>
    <property type="evidence" value="ECO:0007669"/>
    <property type="project" value="TreeGrafter"/>
</dbReference>
<evidence type="ECO:0000259" key="18">
    <source>
        <dbReference type="PROSITE" id="PS50280"/>
    </source>
</evidence>
<feature type="domain" description="Post-SET" evidence="20">
    <location>
        <begin position="1020"/>
        <end position="1036"/>
    </location>
</feature>
<dbReference type="Pfam" id="PF05033">
    <property type="entry name" value="Pre-SET"/>
    <property type="match status" value="1"/>
</dbReference>
<evidence type="ECO:0000256" key="13">
    <source>
        <dbReference type="ARBA" id="ARBA00023054"/>
    </source>
</evidence>
<evidence type="ECO:0000313" key="21">
    <source>
        <dbReference type="EMBL" id="MBY18611.1"/>
    </source>
</evidence>
<dbReference type="PROSITE" id="PS50867">
    <property type="entry name" value="PRE_SET"/>
    <property type="match status" value="1"/>
</dbReference>
<evidence type="ECO:0000256" key="12">
    <source>
        <dbReference type="ARBA" id="ARBA00023015"/>
    </source>
</evidence>